<sequence>MVLVLSLALVMAPNLRSSRPATEHDLDIPDSKSSPLAGRSRTLLFTKPADQTPIENVFDQNNVGSEETEKKLMNDLEELLQFKKPQQDDHDYTQAYTVGRKRAKTYIVPDIDDTWPPPKIPRADTSNQPVAVTTTALHNKTGSPPDERKYIVELPE</sequence>
<feature type="signal peptide" evidence="2">
    <location>
        <begin position="1"/>
        <end position="17"/>
    </location>
</feature>
<evidence type="ECO:0000313" key="3">
    <source>
        <dbReference type="EMBL" id="JAT02546.1"/>
    </source>
</evidence>
<feature type="region of interest" description="Disordered" evidence="1">
    <location>
        <begin position="109"/>
        <end position="128"/>
    </location>
</feature>
<keyword evidence="2" id="KW-0732">Signal</keyword>
<evidence type="ECO:0000256" key="1">
    <source>
        <dbReference type="SAM" id="MobiDB-lite"/>
    </source>
</evidence>
<accession>A0A1B6JTM0</accession>
<protein>
    <submittedName>
        <fullName evidence="3">Uncharacterized protein</fullName>
    </submittedName>
</protein>
<gene>
    <name evidence="3" type="ORF">g.39992</name>
</gene>
<proteinExistence type="predicted"/>
<dbReference type="AlphaFoldDB" id="A0A1B6JTM0"/>
<name>A0A1B6JTM0_9HEMI</name>
<feature type="chain" id="PRO_5008586011" evidence="2">
    <location>
        <begin position="18"/>
        <end position="156"/>
    </location>
</feature>
<dbReference type="EMBL" id="GECU01005161">
    <property type="protein sequence ID" value="JAT02546.1"/>
    <property type="molecule type" value="Transcribed_RNA"/>
</dbReference>
<organism evidence="3">
    <name type="scientific">Homalodisca liturata</name>
    <dbReference type="NCBI Taxonomy" id="320908"/>
    <lineage>
        <taxon>Eukaryota</taxon>
        <taxon>Metazoa</taxon>
        <taxon>Ecdysozoa</taxon>
        <taxon>Arthropoda</taxon>
        <taxon>Hexapoda</taxon>
        <taxon>Insecta</taxon>
        <taxon>Pterygota</taxon>
        <taxon>Neoptera</taxon>
        <taxon>Paraneoptera</taxon>
        <taxon>Hemiptera</taxon>
        <taxon>Auchenorrhyncha</taxon>
        <taxon>Membracoidea</taxon>
        <taxon>Cicadellidae</taxon>
        <taxon>Cicadellinae</taxon>
        <taxon>Proconiini</taxon>
        <taxon>Homalodisca</taxon>
    </lineage>
</organism>
<evidence type="ECO:0000256" key="2">
    <source>
        <dbReference type="SAM" id="SignalP"/>
    </source>
</evidence>
<reference evidence="3" key="1">
    <citation type="submission" date="2015-11" db="EMBL/GenBank/DDBJ databases">
        <title>De novo transcriptome assembly of four potential Pierce s Disease insect vectors from Arizona vineyards.</title>
        <authorList>
            <person name="Tassone E.E."/>
        </authorList>
    </citation>
    <scope>NUCLEOTIDE SEQUENCE</scope>
</reference>
<feature type="region of interest" description="Disordered" evidence="1">
    <location>
        <begin position="137"/>
        <end position="156"/>
    </location>
</feature>
<feature type="compositionally biased region" description="Basic and acidic residues" evidence="1">
    <location>
        <begin position="145"/>
        <end position="156"/>
    </location>
</feature>